<dbReference type="SUPFAM" id="SSF52172">
    <property type="entry name" value="CheY-like"/>
    <property type="match status" value="1"/>
</dbReference>
<dbReference type="InterPro" id="IPR011006">
    <property type="entry name" value="CheY-like_superfamily"/>
</dbReference>
<evidence type="ECO:0000313" key="17">
    <source>
        <dbReference type="Proteomes" id="UP000308652"/>
    </source>
</evidence>
<dbReference type="PANTHER" id="PTHR24356:SF1">
    <property type="entry name" value="SERINE_THREONINE-PROTEIN KINASE GREATWALL"/>
    <property type="match status" value="1"/>
</dbReference>
<reference evidence="16 17" key="1">
    <citation type="journal article" date="2019" name="Nat. Ecol. Evol.">
        <title>Megaphylogeny resolves global patterns of mushroom evolution.</title>
        <authorList>
            <person name="Varga T."/>
            <person name="Krizsan K."/>
            <person name="Foldi C."/>
            <person name="Dima B."/>
            <person name="Sanchez-Garcia M."/>
            <person name="Sanchez-Ramirez S."/>
            <person name="Szollosi G.J."/>
            <person name="Szarkandi J.G."/>
            <person name="Papp V."/>
            <person name="Albert L."/>
            <person name="Andreopoulos W."/>
            <person name="Angelini C."/>
            <person name="Antonin V."/>
            <person name="Barry K.W."/>
            <person name="Bougher N.L."/>
            <person name="Buchanan P."/>
            <person name="Buyck B."/>
            <person name="Bense V."/>
            <person name="Catcheside P."/>
            <person name="Chovatia M."/>
            <person name="Cooper J."/>
            <person name="Damon W."/>
            <person name="Desjardin D."/>
            <person name="Finy P."/>
            <person name="Geml J."/>
            <person name="Haridas S."/>
            <person name="Hughes K."/>
            <person name="Justo A."/>
            <person name="Karasinski D."/>
            <person name="Kautmanova I."/>
            <person name="Kiss B."/>
            <person name="Kocsube S."/>
            <person name="Kotiranta H."/>
            <person name="LaButti K.M."/>
            <person name="Lechner B.E."/>
            <person name="Liimatainen K."/>
            <person name="Lipzen A."/>
            <person name="Lukacs Z."/>
            <person name="Mihaltcheva S."/>
            <person name="Morgado L.N."/>
            <person name="Niskanen T."/>
            <person name="Noordeloos M.E."/>
            <person name="Ohm R.A."/>
            <person name="Ortiz-Santana B."/>
            <person name="Ovrebo C."/>
            <person name="Racz N."/>
            <person name="Riley R."/>
            <person name="Savchenko A."/>
            <person name="Shiryaev A."/>
            <person name="Soop K."/>
            <person name="Spirin V."/>
            <person name="Szebenyi C."/>
            <person name="Tomsovsky M."/>
            <person name="Tulloss R.E."/>
            <person name="Uehling J."/>
            <person name="Grigoriev I.V."/>
            <person name="Vagvolgyi C."/>
            <person name="Papp T."/>
            <person name="Martin F.M."/>
            <person name="Miettinen O."/>
            <person name="Hibbett D.S."/>
            <person name="Nagy L.G."/>
        </authorList>
    </citation>
    <scope>NUCLEOTIDE SEQUENCE [LARGE SCALE GENOMIC DNA]</scope>
    <source>
        <strain evidence="16 17">CBS 166.37</strain>
    </source>
</reference>
<dbReference type="PROSITE" id="PS50112">
    <property type="entry name" value="PAS"/>
    <property type="match status" value="1"/>
</dbReference>
<dbReference type="SUPFAM" id="SSF56112">
    <property type="entry name" value="Protein kinase-like (PK-like)"/>
    <property type="match status" value="1"/>
</dbReference>
<feature type="compositionally biased region" description="Low complexity" evidence="11">
    <location>
        <begin position="202"/>
        <end position="219"/>
    </location>
</feature>
<evidence type="ECO:0000259" key="15">
    <source>
        <dbReference type="PROSITE" id="PS51285"/>
    </source>
</evidence>
<feature type="region of interest" description="Disordered" evidence="11">
    <location>
        <begin position="1033"/>
        <end position="1085"/>
    </location>
</feature>
<dbReference type="CDD" id="cd05579">
    <property type="entry name" value="STKc_MAST_like"/>
    <property type="match status" value="1"/>
</dbReference>
<evidence type="ECO:0000256" key="1">
    <source>
        <dbReference type="ARBA" id="ARBA00012513"/>
    </source>
</evidence>
<dbReference type="EC" id="2.7.11.1" evidence="1"/>
<dbReference type="OrthoDB" id="162894at2759"/>
<organism evidence="16 17">
    <name type="scientific">Crucibulum laeve</name>
    <dbReference type="NCBI Taxonomy" id="68775"/>
    <lineage>
        <taxon>Eukaryota</taxon>
        <taxon>Fungi</taxon>
        <taxon>Dikarya</taxon>
        <taxon>Basidiomycota</taxon>
        <taxon>Agaricomycotina</taxon>
        <taxon>Agaricomycetes</taxon>
        <taxon>Agaricomycetidae</taxon>
        <taxon>Agaricales</taxon>
        <taxon>Agaricineae</taxon>
        <taxon>Nidulariaceae</taxon>
        <taxon>Crucibulum</taxon>
    </lineage>
</organism>
<feature type="compositionally biased region" description="Low complexity" evidence="11">
    <location>
        <begin position="261"/>
        <end position="279"/>
    </location>
</feature>
<evidence type="ECO:0000313" key="16">
    <source>
        <dbReference type="EMBL" id="TFK43655.1"/>
    </source>
</evidence>
<feature type="modified residue" description="4-aspartylphosphate" evidence="10">
    <location>
        <position position="1789"/>
    </location>
</feature>
<dbReference type="SMART" id="SM00448">
    <property type="entry name" value="REC"/>
    <property type="match status" value="1"/>
</dbReference>
<dbReference type="InterPro" id="IPR001789">
    <property type="entry name" value="Sig_transdc_resp-reg_receiver"/>
</dbReference>
<sequence length="1879" mass="206824">MSDSGFHRRQPPSPLVFSPETVLSPIPMQAQNSNSSTYGSGSNTVSMPFVRRHVTRRLKAAKAECDKELQRVTNNITAFFEERLREGDHETEREQRDRELGRDRDRDSQLGDPETLRDAFLFQPAELGSALQAEDYSSDGGYEAEVEYSRHSRQRAYPDEGRPSAAPILTHSYSSPGLHVASSTQISPASLRRQNTLPWDKPLSSSLSSGGTTSSPASSTILLPEAPLTRKQPMAAPVLNSWNSGGGGAASRRLSRTIHIPSRPTRSGQSSRSTSRSRSPLPPPSSHTSFSEYISPGGSSANRRSSRILVDDPIDPIMTALYDIIGVATDIMDMSIAQLTAQPKVCESIVQRVQNIGKAWDEHPDWHGRNWYVQVLLAVASLSRVVEWWEAEKQFWNFDENEDEQDEPLMFVTKPAEQSPPIGTATKQVEPELENFKLNDDDENKLRLTRPTSNGRRSRDEHPKELSAAMLSATKDHVEVPTRPASAKPIENAESARVLATERLRLQAETAQNQNIVMELSLDGDHFIWINHAWRVVVGTDPDELAGTRISNLLSPSDWGVFKEATQRLQEDDSHTVEVRFKLQIEPERDPSSGMLFQQMEGKGMLMIDREDGQPSHTMWVVKPISPARYEHDAPTITFEADDLAPEPASTIRPTFSDRNVAVEPVTPFPFSQPISVDPILCRICECQIPQWYFEKHSETCVETHRLEAEIVECNESISELRNTIRDLCVSVDRASPSAAAEYRGMPIFSPSSSPIVSSPLQLFRANKMQRFGVKKMQKRLLDQLEDILQVAAEISMPALKDEEAKEPIERQRLLSPGSERKISQVRNWSKPSTEDAALGQLVEDAERVMRQKIDNVVRMQNTIRYAEKIWLEWQERVEGVLATVDESEGESGSESGDEEQNDVAVEEAAIDDHSSTKSEYAYNGEASSDPTPMASLSPIPIPQITSPEMRPMYNPLPVPPMPAFSARQPLHATRSSTPSSVSSPLALAAPIVAPSSPEEAMPPMSLDDEPASLTIKTRKSNQSLLEPKFIVTPPTSPLVTARDGPGLTRETSTKRSHRRHSTAMSPPGPLSPRQPSAAPLSRTTPTSIKDFDIIKPISKGAFGSVFLARKKVTGDYYAIKVLKKADMIAKNQITNVKAERMILMKQAESPFVAKLYFTFQSKENLYLVMEYLNGGDCAALIKSLGCLPEEWTKNYIAEVVLGLEYLHQRGVVHRDLKPDNLLIDQHGHLKLTDFGLSRIGLLGRQTREGQMMTRPHTRYGSRSRPPSMDSAYLSSPLIYADVSAGGSYFTQRTNAVSRVGNSPYLPPTDDVSESSGSESLSGLHVRRSVKQLNDSPLQSFATELTNDLRSHSNSGGGTPPGEQKFVGTPDYLAPETILGLRGDDAAVDWWALGVITYEFLYGIPPFHAETPEKVFENILSGNIEWHEDWIEFSEESRDFMKALMTLDPNERLGSAGAEEVKAHPFFAGIDWDKVTTNEAAFIPQVTDPESTDYFDPRGAIPQLFHEDDDQVALPSQPSLDSPRIASSSMPPPSQPVPIAGHKDVISPPSSDDFGSFSFKNLPVLKQANDDVIRKLKTDQMAPLTHALSEPAGYHHQRKRSISQRIKKPPSVVTTMDPKNMPTGPPSPATSTSSIASSPSRTSLPPPTPGSTNTHGRKPSEYGAVERFKLNHLDSLDRRNSMPSRLRTASVSSAGDGSGSETWNSSAGTGSQHESNTPPSSVHSIDLRKGPDLTDRAVTCLLAEDNPITAKIIETLLIRLGCRCVVVADGSEAISVAMGDIKFDCILMDLHMPVLDGEGAARYIKSTNSKNTNTPIIAVSAYSGTDPNDTSNVFTASLSKPLQKADLLAVMRQLGFKTSAMHGGPGNTKVTASHTVPVS</sequence>
<feature type="compositionally biased region" description="Low complexity" evidence="11">
    <location>
        <begin position="32"/>
        <end position="45"/>
    </location>
</feature>
<dbReference type="PROSITE" id="PS51285">
    <property type="entry name" value="AGC_KINASE_CTER"/>
    <property type="match status" value="1"/>
</dbReference>
<keyword evidence="2" id="KW-0723">Serine/threonine-protein kinase</keyword>
<dbReference type="PANTHER" id="PTHR24356">
    <property type="entry name" value="SERINE/THREONINE-PROTEIN KINASE"/>
    <property type="match status" value="1"/>
</dbReference>
<feature type="domain" description="AGC-kinase C-terminal" evidence="15">
    <location>
        <begin position="1468"/>
        <end position="1569"/>
    </location>
</feature>
<keyword evidence="17" id="KW-1185">Reference proteome</keyword>
<dbReference type="Gene3D" id="3.30.200.20">
    <property type="entry name" value="Phosphorylase Kinase, domain 1"/>
    <property type="match status" value="2"/>
</dbReference>
<comment type="catalytic activity">
    <reaction evidence="8">
        <text>L-threonyl-[protein] + ATP = O-phospho-L-threonyl-[protein] + ADP + H(+)</text>
        <dbReference type="Rhea" id="RHEA:46608"/>
        <dbReference type="Rhea" id="RHEA-COMP:11060"/>
        <dbReference type="Rhea" id="RHEA-COMP:11605"/>
        <dbReference type="ChEBI" id="CHEBI:15378"/>
        <dbReference type="ChEBI" id="CHEBI:30013"/>
        <dbReference type="ChEBI" id="CHEBI:30616"/>
        <dbReference type="ChEBI" id="CHEBI:61977"/>
        <dbReference type="ChEBI" id="CHEBI:456216"/>
        <dbReference type="EC" id="2.7.11.1"/>
    </reaction>
</comment>
<dbReference type="STRING" id="68775.A0A5C3MG68"/>
<evidence type="ECO:0000256" key="8">
    <source>
        <dbReference type="ARBA" id="ARBA00047899"/>
    </source>
</evidence>
<dbReference type="InterPro" id="IPR050236">
    <property type="entry name" value="Ser_Thr_kinase_AGC"/>
</dbReference>
<feature type="domain" description="PAS" evidence="14">
    <location>
        <begin position="500"/>
        <end position="573"/>
    </location>
</feature>
<dbReference type="PROSITE" id="PS50110">
    <property type="entry name" value="RESPONSE_REGULATORY"/>
    <property type="match status" value="1"/>
</dbReference>
<dbReference type="EMBL" id="ML213591">
    <property type="protein sequence ID" value="TFK43655.1"/>
    <property type="molecule type" value="Genomic_DNA"/>
</dbReference>
<evidence type="ECO:0000256" key="3">
    <source>
        <dbReference type="ARBA" id="ARBA00022553"/>
    </source>
</evidence>
<evidence type="ECO:0000256" key="5">
    <source>
        <dbReference type="ARBA" id="ARBA00022741"/>
    </source>
</evidence>
<feature type="compositionally biased region" description="Basic residues" evidence="11">
    <location>
        <begin position="1595"/>
        <end position="1608"/>
    </location>
</feature>
<dbReference type="Gene3D" id="1.10.510.10">
    <property type="entry name" value="Transferase(Phosphotransferase) domain 1"/>
    <property type="match status" value="2"/>
</dbReference>
<dbReference type="InterPro" id="IPR011009">
    <property type="entry name" value="Kinase-like_dom_sf"/>
</dbReference>
<name>A0A5C3MG68_9AGAR</name>
<dbReference type="FunFam" id="1.10.510.10:FF:000340">
    <property type="entry name" value="Serine threonine protein kinase"/>
    <property type="match status" value="1"/>
</dbReference>
<dbReference type="Gene3D" id="3.40.50.2300">
    <property type="match status" value="1"/>
</dbReference>
<feature type="compositionally biased region" description="Low complexity" evidence="11">
    <location>
        <begin position="1629"/>
        <end position="1643"/>
    </location>
</feature>
<dbReference type="Pfam" id="PF00072">
    <property type="entry name" value="Response_reg"/>
    <property type="match status" value="1"/>
</dbReference>
<keyword evidence="3 10" id="KW-0597">Phosphoprotein</keyword>
<feature type="region of interest" description="Disordered" evidence="11">
    <location>
        <begin position="437"/>
        <end position="464"/>
    </location>
</feature>
<feature type="region of interest" description="Disordered" evidence="11">
    <location>
        <begin position="1587"/>
        <end position="1728"/>
    </location>
</feature>
<dbReference type="GO" id="GO:0000160">
    <property type="term" value="P:phosphorelay signal transduction system"/>
    <property type="evidence" value="ECO:0007669"/>
    <property type="project" value="InterPro"/>
</dbReference>
<evidence type="ECO:0000256" key="6">
    <source>
        <dbReference type="ARBA" id="ARBA00022777"/>
    </source>
</evidence>
<evidence type="ECO:0000256" key="9">
    <source>
        <dbReference type="ARBA" id="ARBA00048679"/>
    </source>
</evidence>
<evidence type="ECO:0000256" key="2">
    <source>
        <dbReference type="ARBA" id="ARBA00022527"/>
    </source>
</evidence>
<dbReference type="CDD" id="cd00130">
    <property type="entry name" value="PAS"/>
    <property type="match status" value="1"/>
</dbReference>
<dbReference type="FunFam" id="1.10.510.10:FF:000580">
    <property type="entry name" value="AGC protein kinase"/>
    <property type="match status" value="1"/>
</dbReference>
<feature type="domain" description="Response regulatory" evidence="13">
    <location>
        <begin position="1739"/>
        <end position="1855"/>
    </location>
</feature>
<feature type="compositionally biased region" description="Polar residues" evidence="11">
    <location>
        <begin position="1868"/>
        <end position="1879"/>
    </location>
</feature>
<dbReference type="SMART" id="SM00220">
    <property type="entry name" value="S_TKc"/>
    <property type="match status" value="1"/>
</dbReference>
<dbReference type="CDD" id="cd17546">
    <property type="entry name" value="REC_hyHK_CKI1_RcsC-like"/>
    <property type="match status" value="1"/>
</dbReference>
<dbReference type="PROSITE" id="PS00108">
    <property type="entry name" value="PROTEIN_KINASE_ST"/>
    <property type="match status" value="1"/>
</dbReference>
<evidence type="ECO:0000256" key="7">
    <source>
        <dbReference type="ARBA" id="ARBA00022840"/>
    </source>
</evidence>
<keyword evidence="6" id="KW-0418">Kinase</keyword>
<dbReference type="GO" id="GO:0005634">
    <property type="term" value="C:nucleus"/>
    <property type="evidence" value="ECO:0007669"/>
    <property type="project" value="TreeGrafter"/>
</dbReference>
<protein>
    <recommendedName>
        <fullName evidence="1">non-specific serine/threonine protein kinase</fullName>
        <ecNumber evidence="1">2.7.11.1</ecNumber>
    </recommendedName>
</protein>
<feature type="region of interest" description="Disordered" evidence="11">
    <location>
        <begin position="1860"/>
        <end position="1879"/>
    </location>
</feature>
<feature type="compositionally biased region" description="Basic and acidic residues" evidence="11">
    <location>
        <begin position="1658"/>
        <end position="1680"/>
    </location>
</feature>
<keyword evidence="5" id="KW-0547">Nucleotide-binding</keyword>
<gene>
    <name evidence="16" type="ORF">BDQ12DRAFT_643254</name>
</gene>
<dbReference type="FunFam" id="3.30.200.20:FF:001008">
    <property type="entry name" value="Serine/threonine-protein kinase cek1"/>
    <property type="match status" value="1"/>
</dbReference>
<feature type="region of interest" description="Disordered" evidence="11">
    <location>
        <begin position="909"/>
        <end position="956"/>
    </location>
</feature>
<dbReference type="InterPro" id="IPR000014">
    <property type="entry name" value="PAS"/>
</dbReference>
<dbReference type="PROSITE" id="PS50011">
    <property type="entry name" value="PROTEIN_KINASE_DOM"/>
    <property type="match status" value="1"/>
</dbReference>
<evidence type="ECO:0000256" key="10">
    <source>
        <dbReference type="PROSITE-ProRule" id="PRU00169"/>
    </source>
</evidence>
<feature type="region of interest" description="Disordered" evidence="11">
    <location>
        <begin position="196"/>
        <end position="219"/>
    </location>
</feature>
<proteinExistence type="predicted"/>
<feature type="region of interest" description="Disordered" evidence="11">
    <location>
        <begin position="26"/>
        <end position="45"/>
    </location>
</feature>
<accession>A0A5C3MG68</accession>
<dbReference type="SUPFAM" id="SSF55785">
    <property type="entry name" value="PYP-like sensor domain (PAS domain)"/>
    <property type="match status" value="1"/>
</dbReference>
<evidence type="ECO:0000256" key="4">
    <source>
        <dbReference type="ARBA" id="ARBA00022679"/>
    </source>
</evidence>
<dbReference type="Proteomes" id="UP000308652">
    <property type="component" value="Unassembled WGS sequence"/>
</dbReference>
<dbReference type="InterPro" id="IPR008271">
    <property type="entry name" value="Ser/Thr_kinase_AS"/>
</dbReference>
<feature type="domain" description="Protein kinase" evidence="12">
    <location>
        <begin position="1092"/>
        <end position="1467"/>
    </location>
</feature>
<evidence type="ECO:0000259" key="12">
    <source>
        <dbReference type="PROSITE" id="PS50011"/>
    </source>
</evidence>
<feature type="region of interest" description="Disordered" evidence="11">
    <location>
        <begin position="1299"/>
        <end position="1324"/>
    </location>
</feature>
<evidence type="ECO:0000259" key="13">
    <source>
        <dbReference type="PROSITE" id="PS50110"/>
    </source>
</evidence>
<dbReference type="GO" id="GO:0004674">
    <property type="term" value="F:protein serine/threonine kinase activity"/>
    <property type="evidence" value="ECO:0007669"/>
    <property type="project" value="UniProtKB-KW"/>
</dbReference>
<feature type="region of interest" description="Disordered" evidence="11">
    <location>
        <begin position="237"/>
        <end position="304"/>
    </location>
</feature>
<feature type="compositionally biased region" description="Polar residues" evidence="11">
    <location>
        <begin position="1701"/>
        <end position="1723"/>
    </location>
</feature>
<feature type="region of interest" description="Disordered" evidence="11">
    <location>
        <begin position="965"/>
        <end position="984"/>
    </location>
</feature>
<dbReference type="Gene3D" id="3.30.450.20">
    <property type="entry name" value="PAS domain"/>
    <property type="match status" value="1"/>
</dbReference>
<dbReference type="InterPro" id="IPR035965">
    <property type="entry name" value="PAS-like_dom_sf"/>
</dbReference>
<dbReference type="Pfam" id="PF00069">
    <property type="entry name" value="Pkinase"/>
    <property type="match status" value="2"/>
</dbReference>
<evidence type="ECO:0000259" key="14">
    <source>
        <dbReference type="PROSITE" id="PS50112"/>
    </source>
</evidence>
<keyword evidence="7" id="KW-0067">ATP-binding</keyword>
<feature type="region of interest" description="Disordered" evidence="11">
    <location>
        <begin position="132"/>
        <end position="171"/>
    </location>
</feature>
<keyword evidence="4" id="KW-0808">Transferase</keyword>
<dbReference type="GO" id="GO:1901992">
    <property type="term" value="P:positive regulation of mitotic cell cycle phase transition"/>
    <property type="evidence" value="ECO:0007669"/>
    <property type="project" value="UniProtKB-ARBA"/>
</dbReference>
<feature type="region of interest" description="Disordered" evidence="11">
    <location>
        <begin position="1513"/>
        <end position="1541"/>
    </location>
</feature>
<dbReference type="GO" id="GO:0005524">
    <property type="term" value="F:ATP binding"/>
    <property type="evidence" value="ECO:0007669"/>
    <property type="project" value="UniProtKB-KW"/>
</dbReference>
<feature type="compositionally biased region" description="Low complexity" evidence="11">
    <location>
        <begin position="1314"/>
        <end position="1324"/>
    </location>
</feature>
<dbReference type="InterPro" id="IPR000719">
    <property type="entry name" value="Prot_kinase_dom"/>
</dbReference>
<feature type="region of interest" description="Disordered" evidence="11">
    <location>
        <begin position="86"/>
        <end position="114"/>
    </location>
</feature>
<comment type="catalytic activity">
    <reaction evidence="9">
        <text>L-seryl-[protein] + ATP = O-phospho-L-seryl-[protein] + ADP + H(+)</text>
        <dbReference type="Rhea" id="RHEA:17989"/>
        <dbReference type="Rhea" id="RHEA-COMP:9863"/>
        <dbReference type="Rhea" id="RHEA-COMP:11604"/>
        <dbReference type="ChEBI" id="CHEBI:15378"/>
        <dbReference type="ChEBI" id="CHEBI:29999"/>
        <dbReference type="ChEBI" id="CHEBI:30616"/>
        <dbReference type="ChEBI" id="CHEBI:83421"/>
        <dbReference type="ChEBI" id="CHEBI:456216"/>
        <dbReference type="EC" id="2.7.11.1"/>
    </reaction>
</comment>
<dbReference type="GO" id="GO:0005737">
    <property type="term" value="C:cytoplasm"/>
    <property type="evidence" value="ECO:0007669"/>
    <property type="project" value="TreeGrafter"/>
</dbReference>
<feature type="region of interest" description="Disordered" evidence="11">
    <location>
        <begin position="1"/>
        <end position="20"/>
    </location>
</feature>
<evidence type="ECO:0000256" key="11">
    <source>
        <dbReference type="SAM" id="MobiDB-lite"/>
    </source>
</evidence>
<dbReference type="InterPro" id="IPR000961">
    <property type="entry name" value="AGC-kinase_C"/>
</dbReference>